<keyword evidence="9" id="KW-1185">Reference proteome</keyword>
<reference evidence="8" key="2">
    <citation type="submission" date="2020-09" db="EMBL/GenBank/DDBJ databases">
        <authorList>
            <person name="Sun Q."/>
            <person name="Kim S."/>
        </authorList>
    </citation>
    <scope>NUCLEOTIDE SEQUENCE</scope>
    <source>
        <strain evidence="8">KCTC 42651</strain>
    </source>
</reference>
<keyword evidence="3 7" id="KW-0862">Zinc</keyword>
<dbReference type="SUPFAM" id="SSF46785">
    <property type="entry name" value="Winged helix' DNA-binding domain"/>
    <property type="match status" value="1"/>
</dbReference>
<feature type="binding site" evidence="7">
    <location>
        <position position="120"/>
    </location>
    <ligand>
        <name>Zn(2+)</name>
        <dbReference type="ChEBI" id="CHEBI:29105"/>
    </ligand>
</feature>
<name>A0A918XS74_9PROT</name>
<sequence length="181" mass="20041">MAEAERFPGHEHDHAHCVADALAAAEIVCRQRGARLTDLRRRVLELIWESHAPIGAYELIDKLSRAREADGEGGRVAPPTVYRALEFLIEQGLVHRIESRNAFVGCAQPEHPHRGYFLICETCGIAHELEGGALDADLKAKAREMDFEIRRITIEVAGRCPACRRPGGQARSRPSHAGEHA</sequence>
<dbReference type="Pfam" id="PF01475">
    <property type="entry name" value="FUR"/>
    <property type="match status" value="1"/>
</dbReference>
<dbReference type="GO" id="GO:0000976">
    <property type="term" value="F:transcription cis-regulatory region binding"/>
    <property type="evidence" value="ECO:0007669"/>
    <property type="project" value="TreeGrafter"/>
</dbReference>
<dbReference type="InterPro" id="IPR002481">
    <property type="entry name" value="FUR"/>
</dbReference>
<dbReference type="GO" id="GO:0005829">
    <property type="term" value="C:cytosol"/>
    <property type="evidence" value="ECO:0007669"/>
    <property type="project" value="TreeGrafter"/>
</dbReference>
<evidence type="ECO:0000256" key="1">
    <source>
        <dbReference type="ARBA" id="ARBA00007957"/>
    </source>
</evidence>
<comment type="cofactor">
    <cofactor evidence="7">
        <name>Zn(2+)</name>
        <dbReference type="ChEBI" id="CHEBI:29105"/>
    </cofactor>
    <text evidence="7">Binds 1 zinc ion per subunit.</text>
</comment>
<dbReference type="InterPro" id="IPR036388">
    <property type="entry name" value="WH-like_DNA-bd_sf"/>
</dbReference>
<dbReference type="GO" id="GO:0003700">
    <property type="term" value="F:DNA-binding transcription factor activity"/>
    <property type="evidence" value="ECO:0007669"/>
    <property type="project" value="InterPro"/>
</dbReference>
<dbReference type="GO" id="GO:0008270">
    <property type="term" value="F:zinc ion binding"/>
    <property type="evidence" value="ECO:0007669"/>
    <property type="project" value="TreeGrafter"/>
</dbReference>
<reference evidence="8" key="1">
    <citation type="journal article" date="2014" name="Int. J. Syst. Evol. Microbiol.">
        <title>Complete genome sequence of Corynebacterium casei LMG S-19264T (=DSM 44701T), isolated from a smear-ripened cheese.</title>
        <authorList>
            <consortium name="US DOE Joint Genome Institute (JGI-PGF)"/>
            <person name="Walter F."/>
            <person name="Albersmeier A."/>
            <person name="Kalinowski J."/>
            <person name="Ruckert C."/>
        </authorList>
    </citation>
    <scope>NUCLEOTIDE SEQUENCE</scope>
    <source>
        <strain evidence="8">KCTC 42651</strain>
    </source>
</reference>
<dbReference type="GO" id="GO:0045892">
    <property type="term" value="P:negative regulation of DNA-templated transcription"/>
    <property type="evidence" value="ECO:0007669"/>
    <property type="project" value="TreeGrafter"/>
</dbReference>
<keyword evidence="2" id="KW-0678">Repressor</keyword>
<feature type="binding site" evidence="7">
    <location>
        <position position="123"/>
    </location>
    <ligand>
        <name>Zn(2+)</name>
        <dbReference type="ChEBI" id="CHEBI:29105"/>
    </ligand>
</feature>
<dbReference type="InterPro" id="IPR036390">
    <property type="entry name" value="WH_DNA-bd_sf"/>
</dbReference>
<keyword evidence="5" id="KW-0238">DNA-binding</keyword>
<gene>
    <name evidence="8" type="primary">np20</name>
    <name evidence="8" type="ORF">GCM10017083_26510</name>
</gene>
<dbReference type="PANTHER" id="PTHR33202:SF6">
    <property type="entry name" value="ZINC UPTAKE REGULATION PROTEIN"/>
    <property type="match status" value="1"/>
</dbReference>
<feature type="binding site" evidence="7">
    <location>
        <position position="160"/>
    </location>
    <ligand>
        <name>Zn(2+)</name>
        <dbReference type="ChEBI" id="CHEBI:29105"/>
    </ligand>
</feature>
<evidence type="ECO:0000256" key="2">
    <source>
        <dbReference type="ARBA" id="ARBA00022491"/>
    </source>
</evidence>
<dbReference type="AlphaFoldDB" id="A0A918XS74"/>
<feature type="binding site" evidence="7">
    <location>
        <position position="163"/>
    </location>
    <ligand>
        <name>Zn(2+)</name>
        <dbReference type="ChEBI" id="CHEBI:29105"/>
    </ligand>
</feature>
<evidence type="ECO:0000256" key="3">
    <source>
        <dbReference type="ARBA" id="ARBA00022833"/>
    </source>
</evidence>
<proteinExistence type="inferred from homology"/>
<dbReference type="GO" id="GO:1900376">
    <property type="term" value="P:regulation of secondary metabolite biosynthetic process"/>
    <property type="evidence" value="ECO:0007669"/>
    <property type="project" value="TreeGrafter"/>
</dbReference>
<organism evidence="8 9">
    <name type="scientific">Thalassobaculum fulvum</name>
    <dbReference type="NCBI Taxonomy" id="1633335"/>
    <lineage>
        <taxon>Bacteria</taxon>
        <taxon>Pseudomonadati</taxon>
        <taxon>Pseudomonadota</taxon>
        <taxon>Alphaproteobacteria</taxon>
        <taxon>Rhodospirillales</taxon>
        <taxon>Thalassobaculaceae</taxon>
        <taxon>Thalassobaculum</taxon>
    </lineage>
</organism>
<dbReference type="Proteomes" id="UP000630353">
    <property type="component" value="Unassembled WGS sequence"/>
</dbReference>
<evidence type="ECO:0000256" key="5">
    <source>
        <dbReference type="ARBA" id="ARBA00023125"/>
    </source>
</evidence>
<evidence type="ECO:0000256" key="7">
    <source>
        <dbReference type="PIRSR" id="PIRSR602481-1"/>
    </source>
</evidence>
<evidence type="ECO:0000313" key="9">
    <source>
        <dbReference type="Proteomes" id="UP000630353"/>
    </source>
</evidence>
<dbReference type="RefSeq" id="WP_189990282.1">
    <property type="nucleotide sequence ID" value="NZ_BMZS01000005.1"/>
</dbReference>
<dbReference type="Gene3D" id="1.10.10.10">
    <property type="entry name" value="Winged helix-like DNA-binding domain superfamily/Winged helix DNA-binding domain"/>
    <property type="match status" value="1"/>
</dbReference>
<comment type="similarity">
    <text evidence="1">Belongs to the Fur family.</text>
</comment>
<dbReference type="InterPro" id="IPR043135">
    <property type="entry name" value="Fur_C"/>
</dbReference>
<keyword evidence="4" id="KW-0805">Transcription regulation</keyword>
<dbReference type="EMBL" id="BMZS01000005">
    <property type="protein sequence ID" value="GHD51737.1"/>
    <property type="molecule type" value="Genomic_DNA"/>
</dbReference>
<evidence type="ECO:0000256" key="4">
    <source>
        <dbReference type="ARBA" id="ARBA00023015"/>
    </source>
</evidence>
<accession>A0A918XS74</accession>
<protein>
    <submittedName>
        <fullName evidence="8">Transcriptional repressor</fullName>
    </submittedName>
</protein>
<keyword evidence="6" id="KW-0804">Transcription</keyword>
<comment type="caution">
    <text evidence="8">The sequence shown here is derived from an EMBL/GenBank/DDBJ whole genome shotgun (WGS) entry which is preliminary data.</text>
</comment>
<dbReference type="PANTHER" id="PTHR33202">
    <property type="entry name" value="ZINC UPTAKE REGULATION PROTEIN"/>
    <property type="match status" value="1"/>
</dbReference>
<evidence type="ECO:0000256" key="6">
    <source>
        <dbReference type="ARBA" id="ARBA00023163"/>
    </source>
</evidence>
<dbReference type="Gene3D" id="3.30.1490.190">
    <property type="match status" value="1"/>
</dbReference>
<evidence type="ECO:0000313" key="8">
    <source>
        <dbReference type="EMBL" id="GHD51737.1"/>
    </source>
</evidence>
<keyword evidence="7" id="KW-0479">Metal-binding</keyword>